<dbReference type="PANTHER" id="PTHR13878:SF91">
    <property type="entry name" value="FAD BINDING DOMAIN PROTEIN (AFU_ORTHOLOGUE AFUA_6G12070)-RELATED"/>
    <property type="match status" value="1"/>
</dbReference>
<dbReference type="GO" id="GO:0050660">
    <property type="term" value="F:flavin adenine dinucleotide binding"/>
    <property type="evidence" value="ECO:0007669"/>
    <property type="project" value="InterPro"/>
</dbReference>
<organism evidence="5 6">
    <name type="scientific">Chaetomium fimeti</name>
    <dbReference type="NCBI Taxonomy" id="1854472"/>
    <lineage>
        <taxon>Eukaryota</taxon>
        <taxon>Fungi</taxon>
        <taxon>Dikarya</taxon>
        <taxon>Ascomycota</taxon>
        <taxon>Pezizomycotina</taxon>
        <taxon>Sordariomycetes</taxon>
        <taxon>Sordariomycetidae</taxon>
        <taxon>Sordariales</taxon>
        <taxon>Chaetomiaceae</taxon>
        <taxon>Chaetomium</taxon>
    </lineage>
</organism>
<evidence type="ECO:0000256" key="2">
    <source>
        <dbReference type="ARBA" id="ARBA00023002"/>
    </source>
</evidence>
<dbReference type="Gene3D" id="3.30.465.10">
    <property type="match status" value="2"/>
</dbReference>
<reference evidence="5" key="1">
    <citation type="journal article" date="2023" name="Mol. Phylogenet. Evol.">
        <title>Genome-scale phylogeny and comparative genomics of the fungal order Sordariales.</title>
        <authorList>
            <person name="Hensen N."/>
            <person name="Bonometti L."/>
            <person name="Westerberg I."/>
            <person name="Brannstrom I.O."/>
            <person name="Guillou S."/>
            <person name="Cros-Aarteil S."/>
            <person name="Calhoun S."/>
            <person name="Haridas S."/>
            <person name="Kuo A."/>
            <person name="Mondo S."/>
            <person name="Pangilinan J."/>
            <person name="Riley R."/>
            <person name="LaButti K."/>
            <person name="Andreopoulos B."/>
            <person name="Lipzen A."/>
            <person name="Chen C."/>
            <person name="Yan M."/>
            <person name="Daum C."/>
            <person name="Ng V."/>
            <person name="Clum A."/>
            <person name="Steindorff A."/>
            <person name="Ohm R.A."/>
            <person name="Martin F."/>
            <person name="Silar P."/>
            <person name="Natvig D.O."/>
            <person name="Lalanne C."/>
            <person name="Gautier V."/>
            <person name="Ament-Velasquez S.L."/>
            <person name="Kruys A."/>
            <person name="Hutchinson M.I."/>
            <person name="Powell A.J."/>
            <person name="Barry K."/>
            <person name="Miller A.N."/>
            <person name="Grigoriev I.V."/>
            <person name="Debuchy R."/>
            <person name="Gladieux P."/>
            <person name="Hiltunen Thoren M."/>
            <person name="Johannesson H."/>
        </authorList>
    </citation>
    <scope>NUCLEOTIDE SEQUENCE</scope>
    <source>
        <strain evidence="5">CBS 168.71</strain>
    </source>
</reference>
<dbReference type="GeneID" id="87842434"/>
<keyword evidence="6" id="KW-1185">Reference proteome</keyword>
<dbReference type="AlphaFoldDB" id="A0AAE0H8Q7"/>
<proteinExistence type="inferred from homology"/>
<keyword evidence="2" id="KW-0560">Oxidoreductase</keyword>
<evidence type="ECO:0000259" key="4">
    <source>
        <dbReference type="Pfam" id="PF08031"/>
    </source>
</evidence>
<comment type="caution">
    <text evidence="5">The sequence shown here is derived from an EMBL/GenBank/DDBJ whole genome shotgun (WGS) entry which is preliminary data.</text>
</comment>
<protein>
    <recommendedName>
        <fullName evidence="4">Berberine/berberine-like domain-containing protein</fullName>
    </recommendedName>
</protein>
<keyword evidence="3" id="KW-0732">Signal</keyword>
<sequence>MARSFALFALVSTAPVVSSRCFPGDACWPTADTWSAFNVSLGGKLIANMPIAAVCHNSTFTPHDAAACTLPTNNSCNPFLDASAPCTMGNYPVYSVNATGAEDYQKTLAFAQEHNIRFVIRNTAADYNGKSSGAGSLALWTHHLKAKEMLDAYEFALAHDHVVVGANVPDIGLVGGYTQGAGTGPLGSRFGLGADQVLEWEAVLASGDFVVASPSSAEHADLYWALCGGGGGTYAAVLSATVKAHPPLGLSTANLTFALPVAVESPDAFWEAVRAFLQYSPAIGDAGAEAVWYAQGTAFNLATVFAPGFDKKTLDALMRPFLKTLDGLGLPYAYASEQHPGFLEGFLAQLATNVSNLNIGGRLIPRSLVESDGAAPLAAAIRNITSSGAIFSGVTFNVSSHAPESGVGANPYWREAVFSAVFGTFFDWTDWEANRRSADTITDDLVPQLELLTPGGAAYLNEYDFQQPDWETTLYGANWGKLSEVKMKYDPRGVFYALGAVESERWVEQHDGRLCGKA</sequence>
<reference evidence="5" key="2">
    <citation type="submission" date="2023-06" db="EMBL/GenBank/DDBJ databases">
        <authorList>
            <consortium name="Lawrence Berkeley National Laboratory"/>
            <person name="Haridas S."/>
            <person name="Hensen N."/>
            <person name="Bonometti L."/>
            <person name="Westerberg I."/>
            <person name="Brannstrom I.O."/>
            <person name="Guillou S."/>
            <person name="Cros-Aarteil S."/>
            <person name="Calhoun S."/>
            <person name="Kuo A."/>
            <person name="Mondo S."/>
            <person name="Pangilinan J."/>
            <person name="Riley R."/>
            <person name="Labutti K."/>
            <person name="Andreopoulos B."/>
            <person name="Lipzen A."/>
            <person name="Chen C."/>
            <person name="Yanf M."/>
            <person name="Daum C."/>
            <person name="Ng V."/>
            <person name="Clum A."/>
            <person name="Steindorff A."/>
            <person name="Ohm R."/>
            <person name="Martin F."/>
            <person name="Silar P."/>
            <person name="Natvig D."/>
            <person name="Lalanne C."/>
            <person name="Gautier V."/>
            <person name="Ament-Velasquez S.L."/>
            <person name="Kruys A."/>
            <person name="Hutchinson M.I."/>
            <person name="Powell A.J."/>
            <person name="Barry K."/>
            <person name="Miller A.N."/>
            <person name="Grigoriev I.V."/>
            <person name="Debuchy R."/>
            <person name="Gladieux P."/>
            <person name="Thoren M.H."/>
            <person name="Johannesson H."/>
        </authorList>
    </citation>
    <scope>NUCLEOTIDE SEQUENCE</scope>
    <source>
        <strain evidence="5">CBS 168.71</strain>
    </source>
</reference>
<dbReference type="InterPro" id="IPR012951">
    <property type="entry name" value="BBE"/>
</dbReference>
<gene>
    <name evidence="5" type="ORF">B0H64DRAFT_420755</name>
</gene>
<dbReference type="InterPro" id="IPR016169">
    <property type="entry name" value="FAD-bd_PCMH_sub2"/>
</dbReference>
<comment type="similarity">
    <text evidence="1">Belongs to the oxygen-dependent FAD-linked oxidoreductase family.</text>
</comment>
<dbReference type="Proteomes" id="UP001278766">
    <property type="component" value="Unassembled WGS sequence"/>
</dbReference>
<name>A0AAE0H8Q7_9PEZI</name>
<dbReference type="SUPFAM" id="SSF56176">
    <property type="entry name" value="FAD-binding/transporter-associated domain-like"/>
    <property type="match status" value="1"/>
</dbReference>
<dbReference type="PANTHER" id="PTHR13878">
    <property type="entry name" value="GULONOLACTONE OXIDASE"/>
    <property type="match status" value="1"/>
</dbReference>
<evidence type="ECO:0000256" key="1">
    <source>
        <dbReference type="ARBA" id="ARBA00005466"/>
    </source>
</evidence>
<feature type="domain" description="Berberine/berberine-like" evidence="4">
    <location>
        <begin position="458"/>
        <end position="497"/>
    </location>
</feature>
<dbReference type="Pfam" id="PF08031">
    <property type="entry name" value="BBE"/>
    <property type="match status" value="1"/>
</dbReference>
<dbReference type="EMBL" id="JAUEPN010000011">
    <property type="protein sequence ID" value="KAK3291021.1"/>
    <property type="molecule type" value="Genomic_DNA"/>
</dbReference>
<feature type="signal peptide" evidence="3">
    <location>
        <begin position="1"/>
        <end position="19"/>
    </location>
</feature>
<dbReference type="InterPro" id="IPR036318">
    <property type="entry name" value="FAD-bd_PCMH-like_sf"/>
</dbReference>
<evidence type="ECO:0000313" key="5">
    <source>
        <dbReference type="EMBL" id="KAK3291021.1"/>
    </source>
</evidence>
<dbReference type="InterPro" id="IPR050432">
    <property type="entry name" value="FAD-linked_Oxidoreductases_BP"/>
</dbReference>
<accession>A0AAE0H8Q7</accession>
<evidence type="ECO:0000313" key="6">
    <source>
        <dbReference type="Proteomes" id="UP001278766"/>
    </source>
</evidence>
<evidence type="ECO:0000256" key="3">
    <source>
        <dbReference type="SAM" id="SignalP"/>
    </source>
</evidence>
<feature type="chain" id="PRO_5042125301" description="Berberine/berberine-like domain-containing protein" evidence="3">
    <location>
        <begin position="20"/>
        <end position="518"/>
    </location>
</feature>
<dbReference type="RefSeq" id="XP_062654535.1">
    <property type="nucleotide sequence ID" value="XM_062805486.1"/>
</dbReference>
<dbReference type="GO" id="GO:0016491">
    <property type="term" value="F:oxidoreductase activity"/>
    <property type="evidence" value="ECO:0007669"/>
    <property type="project" value="UniProtKB-KW"/>
</dbReference>